<evidence type="ECO:0000256" key="5">
    <source>
        <dbReference type="ARBA" id="ARBA00022801"/>
    </source>
</evidence>
<feature type="domain" description="OTU" evidence="8">
    <location>
        <begin position="144"/>
        <end position="278"/>
    </location>
</feature>
<evidence type="ECO:0000313" key="10">
    <source>
        <dbReference type="RefSeq" id="XP_019503519.1"/>
    </source>
</evidence>
<protein>
    <recommendedName>
        <fullName evidence="2">ubiquitinyl hydrolase 1</fullName>
        <ecNumber evidence="2">3.4.19.12</ecNumber>
    </recommendedName>
</protein>
<dbReference type="FunFam" id="3.90.70.80:FF:000003">
    <property type="entry name" value="OTU domain-containing protein 6B"/>
    <property type="match status" value="1"/>
</dbReference>
<keyword evidence="3" id="KW-0645">Protease</keyword>
<dbReference type="GeneID" id="109395880"/>
<reference evidence="10 11" key="1">
    <citation type="submission" date="2025-04" db="UniProtKB">
        <authorList>
            <consortium name="RefSeq"/>
        </authorList>
    </citation>
    <scope>IDENTIFICATION</scope>
    <source>
        <tissue evidence="10 11">Muscle</tissue>
    </source>
</reference>
<dbReference type="InterPro" id="IPR003323">
    <property type="entry name" value="OTU_dom"/>
</dbReference>
<proteinExistence type="predicted"/>
<dbReference type="PROSITE" id="PS50802">
    <property type="entry name" value="OTU"/>
    <property type="match status" value="1"/>
</dbReference>
<dbReference type="OrthoDB" id="415023at2759"/>
<dbReference type="CTD" id="139562"/>
<evidence type="ECO:0000256" key="1">
    <source>
        <dbReference type="ARBA" id="ARBA00000707"/>
    </source>
</evidence>
<keyword evidence="4" id="KW-0833">Ubl conjugation pathway</keyword>
<evidence type="ECO:0000256" key="7">
    <source>
        <dbReference type="SAM" id="Coils"/>
    </source>
</evidence>
<dbReference type="CDD" id="cd22761">
    <property type="entry name" value="OTU_OTUD6"/>
    <property type="match status" value="1"/>
</dbReference>
<dbReference type="GO" id="GO:0004843">
    <property type="term" value="F:cysteine-type deubiquitinase activity"/>
    <property type="evidence" value="ECO:0007669"/>
    <property type="project" value="UniProtKB-EC"/>
</dbReference>
<keyword evidence="6" id="KW-0788">Thiol protease</keyword>
<dbReference type="RefSeq" id="XP_019503519.1">
    <property type="nucleotide sequence ID" value="XM_019647974.1"/>
</dbReference>
<sequence>MEEAQNEYQQILRRHQREKKELQACIMAMKSEFPEGNRKKRKQLLLDMARLETELKQKQKQELDDLRSMLTENSNLGSVTKDLGNMDLENQHPRFLRAKKRPEMRVVLERARLDKLTEAQVEKLTQYQRDEEKRLAVILESRNLEVKEIPADGHCMYCTIQDQLTVGDTVESLQACAANYMRSHVDEFLPFFTESETGVPYTYDDFLQYCDSVEYSTLWGGQVELRALSHVLQTPIEAIQADAPILIIGEEYTQKPITLVYMHYACDLGEHYNSVKPQELEAGAVGGSPMSLS</sequence>
<accession>A0A8B7RR05</accession>
<evidence type="ECO:0000313" key="9">
    <source>
        <dbReference type="Proteomes" id="UP000694851"/>
    </source>
</evidence>
<dbReference type="GO" id="GO:1990168">
    <property type="term" value="P:protein K33-linked deubiquitination"/>
    <property type="evidence" value="ECO:0007669"/>
    <property type="project" value="TreeGrafter"/>
</dbReference>
<dbReference type="AlphaFoldDB" id="A0A8B7RR05"/>
<dbReference type="Gene3D" id="3.90.70.80">
    <property type="match status" value="1"/>
</dbReference>
<dbReference type="Proteomes" id="UP000694851">
    <property type="component" value="Unplaced"/>
</dbReference>
<evidence type="ECO:0000256" key="2">
    <source>
        <dbReference type="ARBA" id="ARBA00012759"/>
    </source>
</evidence>
<keyword evidence="7" id="KW-0175">Coiled coil</keyword>
<keyword evidence="5" id="KW-0378">Hydrolase</keyword>
<dbReference type="RefSeq" id="XP_019522820.1">
    <property type="nucleotide sequence ID" value="XM_019667275.1"/>
</dbReference>
<dbReference type="GO" id="GO:0035871">
    <property type="term" value="P:protein K11-linked deubiquitination"/>
    <property type="evidence" value="ECO:0007669"/>
    <property type="project" value="TreeGrafter"/>
</dbReference>
<comment type="catalytic activity">
    <reaction evidence="1">
        <text>Thiol-dependent hydrolysis of ester, thioester, amide, peptide and isopeptide bonds formed by the C-terminal Gly of ubiquitin (a 76-residue protein attached to proteins as an intracellular targeting signal).</text>
        <dbReference type="EC" id="3.4.19.12"/>
    </reaction>
</comment>
<name>A0A8B7RR05_HIPAR</name>
<dbReference type="GO" id="GO:0006508">
    <property type="term" value="P:proteolysis"/>
    <property type="evidence" value="ECO:0007669"/>
    <property type="project" value="UniProtKB-KW"/>
</dbReference>
<evidence type="ECO:0000313" key="11">
    <source>
        <dbReference type="RefSeq" id="XP_019522820.1"/>
    </source>
</evidence>
<dbReference type="InterPro" id="IPR038765">
    <property type="entry name" value="Papain-like_cys_pep_sf"/>
</dbReference>
<dbReference type="SUPFAM" id="SSF54001">
    <property type="entry name" value="Cysteine proteinases"/>
    <property type="match status" value="1"/>
</dbReference>
<feature type="coiled-coil region" evidence="7">
    <location>
        <begin position="1"/>
        <end position="61"/>
    </location>
</feature>
<dbReference type="GeneID" id="109385577"/>
<keyword evidence="9" id="KW-1185">Reference proteome</keyword>
<evidence type="ECO:0000259" key="8">
    <source>
        <dbReference type="PROSITE" id="PS50802"/>
    </source>
</evidence>
<dbReference type="KEGG" id="hai:109385577"/>
<dbReference type="GO" id="GO:0035523">
    <property type="term" value="P:protein K29-linked deubiquitination"/>
    <property type="evidence" value="ECO:0007669"/>
    <property type="project" value="TreeGrafter"/>
</dbReference>
<dbReference type="InterPro" id="IPR049772">
    <property type="entry name" value="OTU_OTUD6"/>
</dbReference>
<dbReference type="EC" id="3.4.19.12" evidence="2"/>
<dbReference type="InterPro" id="IPR050704">
    <property type="entry name" value="Peptidase_C85-like"/>
</dbReference>
<dbReference type="PANTHER" id="PTHR12419">
    <property type="entry name" value="OTU DOMAIN CONTAINING PROTEIN"/>
    <property type="match status" value="1"/>
</dbReference>
<evidence type="ECO:0000256" key="6">
    <source>
        <dbReference type="ARBA" id="ARBA00022807"/>
    </source>
</evidence>
<evidence type="ECO:0000256" key="4">
    <source>
        <dbReference type="ARBA" id="ARBA00022786"/>
    </source>
</evidence>
<gene>
    <name evidence="10" type="primary">OTUD6A</name>
    <name evidence="11" type="synonym">LOC109395880</name>
</gene>
<dbReference type="KEGG" id="hai:109395880"/>
<dbReference type="GO" id="GO:1990167">
    <property type="term" value="P:protein K27-linked deubiquitination"/>
    <property type="evidence" value="ECO:0007669"/>
    <property type="project" value="TreeGrafter"/>
</dbReference>
<dbReference type="Pfam" id="PF02338">
    <property type="entry name" value="OTU"/>
    <property type="match status" value="1"/>
</dbReference>
<organism evidence="9 10">
    <name type="scientific">Hipposideros armiger</name>
    <name type="common">Great Himalayan leaf-nosed bat</name>
    <dbReference type="NCBI Taxonomy" id="186990"/>
    <lineage>
        <taxon>Eukaryota</taxon>
        <taxon>Metazoa</taxon>
        <taxon>Chordata</taxon>
        <taxon>Craniata</taxon>
        <taxon>Vertebrata</taxon>
        <taxon>Euteleostomi</taxon>
        <taxon>Mammalia</taxon>
        <taxon>Eutheria</taxon>
        <taxon>Laurasiatheria</taxon>
        <taxon>Chiroptera</taxon>
        <taxon>Yinpterochiroptera</taxon>
        <taxon>Rhinolophoidea</taxon>
        <taxon>Hipposideridae</taxon>
        <taxon>Hipposideros</taxon>
    </lineage>
</organism>
<dbReference type="PANTHER" id="PTHR12419:SF13">
    <property type="entry name" value="OTU DOMAIN-CONTAINING PROTEIN 6A"/>
    <property type="match status" value="1"/>
</dbReference>
<evidence type="ECO:0000256" key="3">
    <source>
        <dbReference type="ARBA" id="ARBA00022670"/>
    </source>
</evidence>